<evidence type="ECO:0000256" key="6">
    <source>
        <dbReference type="ARBA" id="ARBA00016985"/>
    </source>
</evidence>
<evidence type="ECO:0000256" key="7">
    <source>
        <dbReference type="ARBA" id="ARBA00022679"/>
    </source>
</evidence>
<dbReference type="InterPro" id="IPR050214">
    <property type="entry name" value="Cys_Synth/Cystath_Beta-Synth"/>
</dbReference>
<evidence type="ECO:0000256" key="2">
    <source>
        <dbReference type="ARBA" id="ARBA00004924"/>
    </source>
</evidence>
<keyword evidence="8" id="KW-0663">Pyridoxal phosphate</keyword>
<evidence type="ECO:0000256" key="3">
    <source>
        <dbReference type="ARBA" id="ARBA00008519"/>
    </source>
</evidence>
<dbReference type="PANTHER" id="PTHR10314">
    <property type="entry name" value="CYSTATHIONINE BETA-SYNTHASE"/>
    <property type="match status" value="1"/>
</dbReference>
<comment type="caution">
    <text evidence="10">The sequence shown here is derived from an EMBL/GenBank/DDBJ whole genome shotgun (WGS) entry which is preliminary data.</text>
</comment>
<evidence type="ECO:0000259" key="9">
    <source>
        <dbReference type="Pfam" id="PF00291"/>
    </source>
</evidence>
<gene>
    <name evidence="10" type="primary">sbnA</name>
    <name evidence="10" type="ORF">QTN89_22905</name>
</gene>
<dbReference type="Pfam" id="PF00291">
    <property type="entry name" value="PALP"/>
    <property type="match status" value="1"/>
</dbReference>
<comment type="pathway">
    <text evidence="2">Siderophore biosynthesis.</text>
</comment>
<keyword evidence="11" id="KW-1185">Reference proteome</keyword>
<dbReference type="SUPFAM" id="SSF53686">
    <property type="entry name" value="Tryptophan synthase beta subunit-like PLP-dependent enzymes"/>
    <property type="match status" value="1"/>
</dbReference>
<evidence type="ECO:0000256" key="1">
    <source>
        <dbReference type="ARBA" id="ARBA00001933"/>
    </source>
</evidence>
<sequence>MFATQPMIHNGVLDAIGHTPLIRLRRYLDRNDIDLIVKFEAANPGGSAKDRPAKNMIDVALARRQITHQSTIIESSSGNMGIGLAQACRYHGLPFICVVDPRAQQQNIRMIEALGGTIEYVHTPIEGDFLKARLARVCQLLERIPNSYWPNQYANVANPEAHFHGTIAEIDQALGGQFDALFVATSSTGTIQGCQEYLRMRGRDAKVYAVDAEGSVLFGGSHGPRQIPGLGAGRVPPLAKSTCVDRVLRVDDLQCVVGCRRAAEREAMLVGGSAGGVLEAIRELGNGPRGNGLRGKRCVAVLHDSGCRYLDTVFNDRWVETNLHCSPERLRSLIQGTQTNRVAQLEEVVS</sequence>
<dbReference type="RefSeq" id="WP_149494863.1">
    <property type="nucleotide sequence ID" value="NZ_JASZZN010000020.1"/>
</dbReference>
<dbReference type="Proteomes" id="UP001239462">
    <property type="component" value="Unassembled WGS sequence"/>
</dbReference>
<comment type="similarity">
    <text evidence="3">Belongs to the cysteine synthase/cystathionine beta-synthase family. SbnA subfamily.</text>
</comment>
<evidence type="ECO:0000256" key="8">
    <source>
        <dbReference type="ARBA" id="ARBA00022898"/>
    </source>
</evidence>
<feature type="domain" description="Tryptophan synthase beta chain-like PALP" evidence="9">
    <location>
        <begin position="13"/>
        <end position="302"/>
    </location>
</feature>
<dbReference type="InterPro" id="IPR036052">
    <property type="entry name" value="TrpB-like_PALP_sf"/>
</dbReference>
<comment type="cofactor">
    <cofactor evidence="1">
        <name>pyridoxal 5'-phosphate</name>
        <dbReference type="ChEBI" id="CHEBI:597326"/>
    </cofactor>
</comment>
<dbReference type="EMBL" id="JASZZN010000020">
    <property type="protein sequence ID" value="MDM4018319.1"/>
    <property type="molecule type" value="Genomic_DNA"/>
</dbReference>
<dbReference type="InterPro" id="IPR023927">
    <property type="entry name" value="SbnA"/>
</dbReference>
<organism evidence="10 11">
    <name type="scientific">Roseiconus lacunae</name>
    <dbReference type="NCBI Taxonomy" id="2605694"/>
    <lineage>
        <taxon>Bacteria</taxon>
        <taxon>Pseudomonadati</taxon>
        <taxon>Planctomycetota</taxon>
        <taxon>Planctomycetia</taxon>
        <taxon>Pirellulales</taxon>
        <taxon>Pirellulaceae</taxon>
        <taxon>Roseiconus</taxon>
    </lineage>
</organism>
<dbReference type="EC" id="2.5.1.140" evidence="5"/>
<protein>
    <recommendedName>
        <fullName evidence="6">N-(2-amino-2-carboxyethyl)-L-glutamate synthase</fullName>
        <ecNumber evidence="5">2.5.1.140</ecNumber>
    </recommendedName>
</protein>
<dbReference type="InterPro" id="IPR001926">
    <property type="entry name" value="TrpB-like_PALP"/>
</dbReference>
<reference evidence="10 11" key="1">
    <citation type="submission" date="2023-06" db="EMBL/GenBank/DDBJ databases">
        <title>Roseiconus lacunae JC819 isolated from Gulf of Mannar region, Tamil Nadu.</title>
        <authorList>
            <person name="Pk S."/>
            <person name="Ch S."/>
            <person name="Ch V.R."/>
        </authorList>
    </citation>
    <scope>NUCLEOTIDE SEQUENCE [LARGE SCALE GENOMIC DNA]</scope>
    <source>
        <strain evidence="10 11">JC819</strain>
    </source>
</reference>
<name>A0ABT7PPU8_9BACT</name>
<comment type="subunit">
    <text evidence="4">Homodimer.</text>
</comment>
<dbReference type="PROSITE" id="PS00901">
    <property type="entry name" value="CYS_SYNTHASE"/>
    <property type="match status" value="1"/>
</dbReference>
<proteinExistence type="inferred from homology"/>
<evidence type="ECO:0000313" key="11">
    <source>
        <dbReference type="Proteomes" id="UP001239462"/>
    </source>
</evidence>
<dbReference type="InterPro" id="IPR001216">
    <property type="entry name" value="P-phosphate_BS"/>
</dbReference>
<dbReference type="Gene3D" id="3.40.50.1100">
    <property type="match status" value="2"/>
</dbReference>
<evidence type="ECO:0000256" key="5">
    <source>
        <dbReference type="ARBA" id="ARBA00012331"/>
    </source>
</evidence>
<accession>A0ABT7PPU8</accession>
<evidence type="ECO:0000256" key="4">
    <source>
        <dbReference type="ARBA" id="ARBA00011738"/>
    </source>
</evidence>
<dbReference type="NCBIfam" id="TIGR03945">
    <property type="entry name" value="PLP_SbnA_fam"/>
    <property type="match status" value="1"/>
</dbReference>
<dbReference type="CDD" id="cd01561">
    <property type="entry name" value="CBS_like"/>
    <property type="match status" value="1"/>
</dbReference>
<keyword evidence="7" id="KW-0808">Transferase</keyword>
<evidence type="ECO:0000313" key="10">
    <source>
        <dbReference type="EMBL" id="MDM4018319.1"/>
    </source>
</evidence>